<dbReference type="InterPro" id="IPR036428">
    <property type="entry name" value="PCD_sf"/>
</dbReference>
<organism evidence="5 6">
    <name type="scientific">Alicyclobacillus cycloheptanicus</name>
    <dbReference type="NCBI Taxonomy" id="1457"/>
    <lineage>
        <taxon>Bacteria</taxon>
        <taxon>Bacillati</taxon>
        <taxon>Bacillota</taxon>
        <taxon>Bacilli</taxon>
        <taxon>Bacillales</taxon>
        <taxon>Alicyclobacillaceae</taxon>
        <taxon>Alicyclobacillus</taxon>
    </lineage>
</organism>
<evidence type="ECO:0000256" key="3">
    <source>
        <dbReference type="ARBA" id="ARBA00013252"/>
    </source>
</evidence>
<gene>
    <name evidence="5" type="ORF">J2S03_002640</name>
</gene>
<protein>
    <recommendedName>
        <fullName evidence="3">4a-hydroxytetrahydrobiopterin dehydratase</fullName>
        <ecNumber evidence="3">4.2.1.96</ecNumber>
    </recommendedName>
</protein>
<comment type="catalytic activity">
    <reaction evidence="1">
        <text>(4aS,6R)-4a-hydroxy-L-erythro-5,6,7,8-tetrahydrobiopterin = (6R)-L-erythro-6,7-dihydrobiopterin + H2O</text>
        <dbReference type="Rhea" id="RHEA:11920"/>
        <dbReference type="ChEBI" id="CHEBI:15377"/>
        <dbReference type="ChEBI" id="CHEBI:15642"/>
        <dbReference type="ChEBI" id="CHEBI:43120"/>
        <dbReference type="EC" id="4.2.1.96"/>
    </reaction>
</comment>
<evidence type="ECO:0000313" key="6">
    <source>
        <dbReference type="Proteomes" id="UP001232973"/>
    </source>
</evidence>
<dbReference type="Pfam" id="PF01329">
    <property type="entry name" value="Pterin_4a"/>
    <property type="match status" value="1"/>
</dbReference>
<dbReference type="RefSeq" id="WP_274457543.1">
    <property type="nucleotide sequence ID" value="NZ_CP067097.1"/>
</dbReference>
<dbReference type="InterPro" id="IPR001533">
    <property type="entry name" value="Pterin_deHydtase"/>
</dbReference>
<dbReference type="PANTHER" id="PTHR12599">
    <property type="entry name" value="PTERIN-4-ALPHA-CARBINOLAMINE DEHYDRATASE"/>
    <property type="match status" value="1"/>
</dbReference>
<dbReference type="Proteomes" id="UP001232973">
    <property type="component" value="Unassembled WGS sequence"/>
</dbReference>
<comment type="similarity">
    <text evidence="2">Belongs to the pterin-4-alpha-carbinolamine dehydratase family.</text>
</comment>
<dbReference type="CDD" id="cd00488">
    <property type="entry name" value="PCD_DCoH"/>
    <property type="match status" value="1"/>
</dbReference>
<dbReference type="Gene3D" id="3.30.1360.20">
    <property type="entry name" value="Transcriptional coactivator/pterin dehydratase"/>
    <property type="match status" value="1"/>
</dbReference>
<dbReference type="EMBL" id="JAUSTP010000024">
    <property type="protein sequence ID" value="MDQ0190773.1"/>
    <property type="molecule type" value="Genomic_DNA"/>
</dbReference>
<evidence type="ECO:0000313" key="5">
    <source>
        <dbReference type="EMBL" id="MDQ0190773.1"/>
    </source>
</evidence>
<proteinExistence type="inferred from homology"/>
<name>A0ABT9XM21_9BACL</name>
<dbReference type="GO" id="GO:0008124">
    <property type="term" value="F:4-alpha-hydroxytetrahydrobiopterin dehydratase activity"/>
    <property type="evidence" value="ECO:0007669"/>
    <property type="project" value="UniProtKB-EC"/>
</dbReference>
<keyword evidence="4 5" id="KW-0456">Lyase</keyword>
<dbReference type="PANTHER" id="PTHR12599:SF0">
    <property type="entry name" value="PTERIN-4-ALPHA-CARBINOLAMINE DEHYDRATASE"/>
    <property type="match status" value="1"/>
</dbReference>
<evidence type="ECO:0000256" key="1">
    <source>
        <dbReference type="ARBA" id="ARBA00001554"/>
    </source>
</evidence>
<keyword evidence="6" id="KW-1185">Reference proteome</keyword>
<comment type="caution">
    <text evidence="5">The sequence shown here is derived from an EMBL/GenBank/DDBJ whole genome shotgun (WGS) entry which is preliminary data.</text>
</comment>
<accession>A0ABT9XM21</accession>
<sequence>MAERLTEQEIAAHMEGVPEWKREEKTIARRFRFDSFAEAIQFVNRVADIAEERNHHPFIAIDFKFVTLRLTSWHAGGLTADDFAEAALCDKLYEDMR</sequence>
<evidence type="ECO:0000256" key="4">
    <source>
        <dbReference type="ARBA" id="ARBA00023239"/>
    </source>
</evidence>
<reference evidence="5 6" key="1">
    <citation type="submission" date="2023-07" db="EMBL/GenBank/DDBJ databases">
        <title>Genomic Encyclopedia of Type Strains, Phase IV (KMG-IV): sequencing the most valuable type-strain genomes for metagenomic binning, comparative biology and taxonomic classification.</title>
        <authorList>
            <person name="Goeker M."/>
        </authorList>
    </citation>
    <scope>NUCLEOTIDE SEQUENCE [LARGE SCALE GENOMIC DNA]</scope>
    <source>
        <strain evidence="5 6">DSM 4006</strain>
    </source>
</reference>
<dbReference type="SUPFAM" id="SSF55248">
    <property type="entry name" value="PCD-like"/>
    <property type="match status" value="1"/>
</dbReference>
<dbReference type="NCBIfam" id="NF002017">
    <property type="entry name" value="PRK00823.1-2"/>
    <property type="match status" value="1"/>
</dbReference>
<dbReference type="EC" id="4.2.1.96" evidence="3"/>
<evidence type="ECO:0000256" key="2">
    <source>
        <dbReference type="ARBA" id="ARBA00006472"/>
    </source>
</evidence>